<organism evidence="9 10">
    <name type="scientific">Polychaeton citri CBS 116435</name>
    <dbReference type="NCBI Taxonomy" id="1314669"/>
    <lineage>
        <taxon>Eukaryota</taxon>
        <taxon>Fungi</taxon>
        <taxon>Dikarya</taxon>
        <taxon>Ascomycota</taxon>
        <taxon>Pezizomycotina</taxon>
        <taxon>Dothideomycetes</taxon>
        <taxon>Dothideomycetidae</taxon>
        <taxon>Capnodiales</taxon>
        <taxon>Capnodiaceae</taxon>
        <taxon>Polychaeton</taxon>
    </lineage>
</organism>
<keyword evidence="3" id="KW-0808">Transferase</keyword>
<keyword evidence="2" id="KW-0328">Glycosyltransferase</keyword>
<dbReference type="PANTHER" id="PTHR47844:SF1">
    <property type="entry name" value="EXOSTOSIN-LIKE 2"/>
    <property type="match status" value="1"/>
</dbReference>
<evidence type="ECO:0000256" key="3">
    <source>
        <dbReference type="ARBA" id="ARBA00022679"/>
    </source>
</evidence>
<evidence type="ECO:0000256" key="7">
    <source>
        <dbReference type="ARBA" id="ARBA00023180"/>
    </source>
</evidence>
<dbReference type="EMBL" id="MU003897">
    <property type="protein sequence ID" value="KAF2716086.1"/>
    <property type="molecule type" value="Genomic_DNA"/>
</dbReference>
<keyword evidence="6 8" id="KW-0472">Membrane</keyword>
<name>A0A9P4UKA1_9PEZI</name>
<evidence type="ECO:0000256" key="1">
    <source>
        <dbReference type="ARBA" id="ARBA00004370"/>
    </source>
</evidence>
<keyword evidence="4 8" id="KW-0812">Transmembrane</keyword>
<dbReference type="AlphaFoldDB" id="A0A9P4UKA1"/>
<dbReference type="Gene3D" id="3.90.550.10">
    <property type="entry name" value="Spore Coat Polysaccharide Biosynthesis Protein SpsA, Chain A"/>
    <property type="match status" value="1"/>
</dbReference>
<dbReference type="Pfam" id="PF13641">
    <property type="entry name" value="Glyco_tranf_2_3"/>
    <property type="match status" value="1"/>
</dbReference>
<feature type="transmembrane region" description="Helical" evidence="8">
    <location>
        <begin position="332"/>
        <end position="348"/>
    </location>
</feature>
<dbReference type="Proteomes" id="UP000799441">
    <property type="component" value="Unassembled WGS sequence"/>
</dbReference>
<feature type="transmembrane region" description="Helical" evidence="8">
    <location>
        <begin position="368"/>
        <end position="387"/>
    </location>
</feature>
<dbReference type="GO" id="GO:0016020">
    <property type="term" value="C:membrane"/>
    <property type="evidence" value="ECO:0007669"/>
    <property type="project" value="UniProtKB-SubCell"/>
</dbReference>
<evidence type="ECO:0000256" key="8">
    <source>
        <dbReference type="SAM" id="Phobius"/>
    </source>
</evidence>
<evidence type="ECO:0000256" key="4">
    <source>
        <dbReference type="ARBA" id="ARBA00022692"/>
    </source>
</evidence>
<keyword evidence="7" id="KW-0325">Glycoprotein</keyword>
<protein>
    <submittedName>
        <fullName evidence="9">Glycosyltransferase family 2 protein</fullName>
    </submittedName>
</protein>
<evidence type="ECO:0000256" key="6">
    <source>
        <dbReference type="ARBA" id="ARBA00023136"/>
    </source>
</evidence>
<keyword evidence="10" id="KW-1185">Reference proteome</keyword>
<dbReference type="InterPro" id="IPR052427">
    <property type="entry name" value="Glycosyltrans_GT2/GT47"/>
</dbReference>
<evidence type="ECO:0000256" key="5">
    <source>
        <dbReference type="ARBA" id="ARBA00022989"/>
    </source>
</evidence>
<evidence type="ECO:0000313" key="10">
    <source>
        <dbReference type="Proteomes" id="UP000799441"/>
    </source>
</evidence>
<comment type="subcellular location">
    <subcellularLocation>
        <location evidence="1">Membrane</location>
    </subcellularLocation>
</comment>
<reference evidence="9" key="1">
    <citation type="journal article" date="2020" name="Stud. Mycol.">
        <title>101 Dothideomycetes genomes: a test case for predicting lifestyles and emergence of pathogens.</title>
        <authorList>
            <person name="Haridas S."/>
            <person name="Albert R."/>
            <person name="Binder M."/>
            <person name="Bloem J."/>
            <person name="Labutti K."/>
            <person name="Salamov A."/>
            <person name="Andreopoulos B."/>
            <person name="Baker S."/>
            <person name="Barry K."/>
            <person name="Bills G."/>
            <person name="Bluhm B."/>
            <person name="Cannon C."/>
            <person name="Castanera R."/>
            <person name="Culley D."/>
            <person name="Daum C."/>
            <person name="Ezra D."/>
            <person name="Gonzalez J."/>
            <person name="Henrissat B."/>
            <person name="Kuo A."/>
            <person name="Liang C."/>
            <person name="Lipzen A."/>
            <person name="Lutzoni F."/>
            <person name="Magnuson J."/>
            <person name="Mondo S."/>
            <person name="Nolan M."/>
            <person name="Ohm R."/>
            <person name="Pangilinan J."/>
            <person name="Park H.-J."/>
            <person name="Ramirez L."/>
            <person name="Alfaro M."/>
            <person name="Sun H."/>
            <person name="Tritt A."/>
            <person name="Yoshinaga Y."/>
            <person name="Zwiers L.-H."/>
            <person name="Turgeon B."/>
            <person name="Goodwin S."/>
            <person name="Spatafora J."/>
            <person name="Crous P."/>
            <person name="Grigoriev I."/>
        </authorList>
    </citation>
    <scope>NUCLEOTIDE SEQUENCE</scope>
    <source>
        <strain evidence="9">CBS 116435</strain>
    </source>
</reference>
<feature type="transmembrane region" description="Helical" evidence="8">
    <location>
        <begin position="297"/>
        <end position="320"/>
    </location>
</feature>
<dbReference type="InterPro" id="IPR029044">
    <property type="entry name" value="Nucleotide-diphossugar_trans"/>
</dbReference>
<keyword evidence="5 8" id="KW-1133">Transmembrane helix</keyword>
<proteinExistence type="predicted"/>
<dbReference type="OrthoDB" id="3828420at2759"/>
<gene>
    <name evidence="9" type="ORF">K431DRAFT_236159</name>
</gene>
<dbReference type="GO" id="GO:0016757">
    <property type="term" value="F:glycosyltransferase activity"/>
    <property type="evidence" value="ECO:0007669"/>
    <property type="project" value="UniProtKB-KW"/>
</dbReference>
<sequence length="462" mass="53497">MVSWMCIAVVAWLFRYVRLIVNCISFWTFKPIPIPENPTYTSQDVTIILPTISNGGEGLLTTIKTCLQAKPYEMILVTIDANAERLTKLANSINSKKLRVMSIREANKRRQMCRAIPEVVTKITVFVDDDVMWPAKVLPWILAPFEELKMGGVGTCQRLKRGEDVSIWNFLGATYLERRNFDCSACLHIDGGLPCLSGRTAAYRSDILQDEAFTHGFTHEEWRTCQLNADDDNFITRWLYSHDWKITMQYHKECEVQTTLEDGPRYLSQCVRWVRSNWRSNLTSLFVERHYWLTQPWSTYSVLQTTITAWALPYDILMFVAWRQALQHWPSNLKIAAFVFLSCWTFAFSKSVKLWGHFSRYPADIRFIPVYIFFGYFHGLIKLWGLFTLDATTWGSRDGADTDNRVRMIRLPRYGSTAPDGRKSPSFDFPNPHDVMQEHDQLPAYDTHNGQVHAPLISVSND</sequence>
<dbReference type="SUPFAM" id="SSF53448">
    <property type="entry name" value="Nucleotide-diphospho-sugar transferases"/>
    <property type="match status" value="1"/>
</dbReference>
<evidence type="ECO:0000313" key="9">
    <source>
        <dbReference type="EMBL" id="KAF2716086.1"/>
    </source>
</evidence>
<dbReference type="PANTHER" id="PTHR47844">
    <property type="entry name" value="SYNTHASE CPS1, PUTATIVE (AFU_ORTHOLOGUE AFUA_7G02500)-RELATED"/>
    <property type="match status" value="1"/>
</dbReference>
<dbReference type="CDD" id="cd06434">
    <property type="entry name" value="GT2_HAS"/>
    <property type="match status" value="1"/>
</dbReference>
<comment type="caution">
    <text evidence="9">The sequence shown here is derived from an EMBL/GenBank/DDBJ whole genome shotgun (WGS) entry which is preliminary data.</text>
</comment>
<accession>A0A9P4UKA1</accession>
<evidence type="ECO:0000256" key="2">
    <source>
        <dbReference type="ARBA" id="ARBA00022676"/>
    </source>
</evidence>